<keyword evidence="6" id="KW-1185">Reference proteome</keyword>
<proteinExistence type="inferred from homology"/>
<feature type="site" description="Positions MEP for the nucleophilic attack" evidence="4">
    <location>
        <position position="153"/>
    </location>
</feature>
<evidence type="ECO:0000256" key="3">
    <source>
        <dbReference type="ARBA" id="ARBA00023229"/>
    </source>
</evidence>
<dbReference type="PANTHER" id="PTHR32125">
    <property type="entry name" value="2-C-METHYL-D-ERYTHRITOL 4-PHOSPHATE CYTIDYLYLTRANSFERASE, CHLOROPLASTIC"/>
    <property type="match status" value="1"/>
</dbReference>
<dbReference type="EC" id="2.7.7.60" evidence="4"/>
<evidence type="ECO:0000256" key="2">
    <source>
        <dbReference type="ARBA" id="ARBA00022695"/>
    </source>
</evidence>
<dbReference type="InterPro" id="IPR050088">
    <property type="entry name" value="IspD/TarI_cytidylyltransf_bact"/>
</dbReference>
<dbReference type="PANTHER" id="PTHR32125:SF4">
    <property type="entry name" value="2-C-METHYL-D-ERYTHRITOL 4-PHOSPHATE CYTIDYLYLTRANSFERASE, CHLOROPLASTIC"/>
    <property type="match status" value="1"/>
</dbReference>
<dbReference type="NCBIfam" id="TIGR00453">
    <property type="entry name" value="ispD"/>
    <property type="match status" value="1"/>
</dbReference>
<keyword evidence="1 4" id="KW-0808">Transferase</keyword>
<keyword evidence="2 4" id="KW-0548">Nucleotidyltransferase</keyword>
<comment type="similarity">
    <text evidence="4">Belongs to the IspD/TarI cytidylyltransferase family. IspD subfamily.</text>
</comment>
<sequence length="229" mass="25701">MIKYTAIVLAAGQGKRMNAGENKQFIKLLDKPLIIHTLAIFDKDDWCESIVLVANPKEIDRIKELLTEYQLEKQVILVNGGKERQDSVRNGVHNISNKNSIVFIHDGARPFVQQMHLHRLAEVASEKGAALLAVPVTDTIKQKTAATLTTLDRSILWAAQTPQAFQYHVIFKAHERAADDQFIGTDDASLVERLGEKVEVVRGSYDNIKLTTPEDLQRATTYLQNKEGE</sequence>
<dbReference type="InterPro" id="IPR001228">
    <property type="entry name" value="IspD"/>
</dbReference>
<comment type="function">
    <text evidence="4">Catalyzes the formation of 4-diphosphocytidyl-2-C-methyl-D-erythritol from CTP and 2-C-methyl-D-erythritol 4-phosphate (MEP).</text>
</comment>
<feature type="site" description="Transition state stabilizer" evidence="4">
    <location>
        <position position="23"/>
    </location>
</feature>
<dbReference type="SUPFAM" id="SSF53448">
    <property type="entry name" value="Nucleotide-diphospho-sugar transferases"/>
    <property type="match status" value="1"/>
</dbReference>
<evidence type="ECO:0000256" key="1">
    <source>
        <dbReference type="ARBA" id="ARBA00022679"/>
    </source>
</evidence>
<evidence type="ECO:0000313" key="5">
    <source>
        <dbReference type="EMBL" id="MBM7573116.1"/>
    </source>
</evidence>
<evidence type="ECO:0000256" key="4">
    <source>
        <dbReference type="HAMAP-Rule" id="MF_00108"/>
    </source>
</evidence>
<comment type="catalytic activity">
    <reaction evidence="4">
        <text>2-C-methyl-D-erythritol 4-phosphate + CTP + H(+) = 4-CDP-2-C-methyl-D-erythritol + diphosphate</text>
        <dbReference type="Rhea" id="RHEA:13429"/>
        <dbReference type="ChEBI" id="CHEBI:15378"/>
        <dbReference type="ChEBI" id="CHEBI:33019"/>
        <dbReference type="ChEBI" id="CHEBI:37563"/>
        <dbReference type="ChEBI" id="CHEBI:57823"/>
        <dbReference type="ChEBI" id="CHEBI:58262"/>
        <dbReference type="EC" id="2.7.7.60"/>
    </reaction>
</comment>
<reference evidence="5 6" key="1">
    <citation type="submission" date="2021-01" db="EMBL/GenBank/DDBJ databases">
        <title>Genomic Encyclopedia of Type Strains, Phase IV (KMG-IV): sequencing the most valuable type-strain genomes for metagenomic binning, comparative biology and taxonomic classification.</title>
        <authorList>
            <person name="Goeker M."/>
        </authorList>
    </citation>
    <scope>NUCLEOTIDE SEQUENCE [LARGE SCALE GENOMIC DNA]</scope>
    <source>
        <strain evidence="5 6">DSM 23711</strain>
    </source>
</reference>
<dbReference type="Pfam" id="PF01128">
    <property type="entry name" value="IspD"/>
    <property type="match status" value="1"/>
</dbReference>
<dbReference type="InterPro" id="IPR034683">
    <property type="entry name" value="IspD/TarI"/>
</dbReference>
<accession>A0ABS2N4Q0</accession>
<protein>
    <recommendedName>
        <fullName evidence="4">2-C-methyl-D-erythritol 4-phosphate cytidylyltransferase</fullName>
        <ecNumber evidence="4">2.7.7.60</ecNumber>
    </recommendedName>
    <alternativeName>
        <fullName evidence="4">4-diphosphocytidyl-2C-methyl-D-erythritol synthase</fullName>
    </alternativeName>
    <alternativeName>
        <fullName evidence="4">MEP cytidylyltransferase</fullName>
        <shortName evidence="4">MCT</shortName>
    </alternativeName>
</protein>
<name>A0ABS2N4Q0_9BACI</name>
<gene>
    <name evidence="4" type="primary">ispD</name>
    <name evidence="5" type="ORF">JOC48_003664</name>
</gene>
<dbReference type="CDD" id="cd02516">
    <property type="entry name" value="CDP-ME_synthetase"/>
    <property type="match status" value="1"/>
</dbReference>
<dbReference type="EMBL" id="JAFBDR010000026">
    <property type="protein sequence ID" value="MBM7573116.1"/>
    <property type="molecule type" value="Genomic_DNA"/>
</dbReference>
<dbReference type="InterPro" id="IPR029044">
    <property type="entry name" value="Nucleotide-diphossugar_trans"/>
</dbReference>
<comment type="pathway">
    <text evidence="4">Isoprenoid biosynthesis; isopentenyl diphosphate biosynthesis via DXP pathway; isopentenyl diphosphate from 1-deoxy-D-xylulose 5-phosphate: step 2/6.</text>
</comment>
<dbReference type="Gene3D" id="3.90.550.10">
    <property type="entry name" value="Spore Coat Polysaccharide Biosynthesis Protein SpsA, Chain A"/>
    <property type="match status" value="1"/>
</dbReference>
<feature type="site" description="Transition state stabilizer" evidence="4">
    <location>
        <position position="16"/>
    </location>
</feature>
<feature type="site" description="Positions MEP for the nucleophilic attack" evidence="4">
    <location>
        <position position="209"/>
    </location>
</feature>
<keyword evidence="3 4" id="KW-0414">Isoprene biosynthesis</keyword>
<comment type="caution">
    <text evidence="5">The sequence shown here is derived from an EMBL/GenBank/DDBJ whole genome shotgun (WGS) entry which is preliminary data.</text>
</comment>
<dbReference type="Proteomes" id="UP001296943">
    <property type="component" value="Unassembled WGS sequence"/>
</dbReference>
<dbReference type="GO" id="GO:0016779">
    <property type="term" value="F:nucleotidyltransferase activity"/>
    <property type="evidence" value="ECO:0007669"/>
    <property type="project" value="UniProtKB-KW"/>
</dbReference>
<evidence type="ECO:0000313" key="6">
    <source>
        <dbReference type="Proteomes" id="UP001296943"/>
    </source>
</evidence>
<dbReference type="HAMAP" id="MF_00108">
    <property type="entry name" value="IspD"/>
    <property type="match status" value="1"/>
</dbReference>
<organism evidence="5 6">
    <name type="scientific">Aquibacillus albus</name>
    <dbReference type="NCBI Taxonomy" id="1168171"/>
    <lineage>
        <taxon>Bacteria</taxon>
        <taxon>Bacillati</taxon>
        <taxon>Bacillota</taxon>
        <taxon>Bacilli</taxon>
        <taxon>Bacillales</taxon>
        <taxon>Bacillaceae</taxon>
        <taxon>Aquibacillus</taxon>
    </lineage>
</organism>